<protein>
    <submittedName>
        <fullName evidence="3">Alpha/beta hydrolase</fullName>
    </submittedName>
</protein>
<dbReference type="RefSeq" id="WP_271926121.1">
    <property type="nucleotide sequence ID" value="NZ_JAQNDO010000001.1"/>
</dbReference>
<accession>A0ABT5F0J8</accession>
<dbReference type="EMBL" id="JAQNDO010000001">
    <property type="protein sequence ID" value="MDC0747598.1"/>
    <property type="molecule type" value="Genomic_DNA"/>
</dbReference>
<dbReference type="InterPro" id="IPR013094">
    <property type="entry name" value="AB_hydrolase_3"/>
</dbReference>
<dbReference type="PANTHER" id="PTHR48081">
    <property type="entry name" value="AB HYDROLASE SUPERFAMILY PROTEIN C4A8.06C"/>
    <property type="match status" value="1"/>
</dbReference>
<organism evidence="3 4">
    <name type="scientific">Polyangium mundeleinium</name>
    <dbReference type="NCBI Taxonomy" id="2995306"/>
    <lineage>
        <taxon>Bacteria</taxon>
        <taxon>Pseudomonadati</taxon>
        <taxon>Myxococcota</taxon>
        <taxon>Polyangia</taxon>
        <taxon>Polyangiales</taxon>
        <taxon>Polyangiaceae</taxon>
        <taxon>Polyangium</taxon>
    </lineage>
</organism>
<evidence type="ECO:0000313" key="3">
    <source>
        <dbReference type="EMBL" id="MDC0747598.1"/>
    </source>
</evidence>
<keyword evidence="4" id="KW-1185">Reference proteome</keyword>
<evidence type="ECO:0000313" key="4">
    <source>
        <dbReference type="Proteomes" id="UP001221411"/>
    </source>
</evidence>
<proteinExistence type="predicted"/>
<dbReference type="InterPro" id="IPR029058">
    <property type="entry name" value="AB_hydrolase_fold"/>
</dbReference>
<feature type="domain" description="Alpha/beta hydrolase fold-3" evidence="2">
    <location>
        <begin position="78"/>
        <end position="285"/>
    </location>
</feature>
<evidence type="ECO:0000259" key="2">
    <source>
        <dbReference type="Pfam" id="PF07859"/>
    </source>
</evidence>
<evidence type="ECO:0000256" key="1">
    <source>
        <dbReference type="ARBA" id="ARBA00022801"/>
    </source>
</evidence>
<gene>
    <name evidence="3" type="ORF">POL67_40070</name>
</gene>
<comment type="caution">
    <text evidence="3">The sequence shown here is derived from an EMBL/GenBank/DDBJ whole genome shotgun (WGS) entry which is preliminary data.</text>
</comment>
<dbReference type="PANTHER" id="PTHR48081:SF8">
    <property type="entry name" value="ALPHA_BETA HYDROLASE FOLD-3 DOMAIN-CONTAINING PROTEIN-RELATED"/>
    <property type="match status" value="1"/>
</dbReference>
<keyword evidence="1 3" id="KW-0378">Hydrolase</keyword>
<dbReference type="GO" id="GO:0016787">
    <property type="term" value="F:hydrolase activity"/>
    <property type="evidence" value="ECO:0007669"/>
    <property type="project" value="UniProtKB-KW"/>
</dbReference>
<dbReference type="SUPFAM" id="SSF53474">
    <property type="entry name" value="alpha/beta-Hydrolases"/>
    <property type="match status" value="1"/>
</dbReference>
<name>A0ABT5F0J8_9BACT</name>
<dbReference type="Pfam" id="PF07859">
    <property type="entry name" value="Abhydrolase_3"/>
    <property type="match status" value="1"/>
</dbReference>
<sequence>MSQAFHPDLARVARLLPRVTISPRLLSVMRFLMRVMPVPRAPRDVVVHDVKVPGPAGAPHVRVRIYRPATLARPAPALLWIHGGGYILGAPEQDDLLCASNARELGIVIVSVDYRLAPEHPFPAPLEDCYAALRWLFAEAAALGVAPDRIAIGGASAGGGLTAALAQLAHDRKEVKPVFQLLIYPMLDDRTATRTDIDGKHHRLWSQESNVVGWTSYLGHAPGRPVVPAHAAAARREDLSGLPPAWMGVGTCDLFHDEDVAYARRLSACGVPCEEVIVPGAFHGFDLTFRDAPVSRDFRAGYVAALRRALNNTASFHWRGIRNMCLDPSARDYDLTALSDALAEIIDDVGADKLPDDIASAVEKNFFSLDEGSLLLGVATYSTDDEGAHIRQVLEHWLEAGVDEIRVALALSHEAIPFRSRARRVAILTGIAGRFPKFADRCRHLIEASRE</sequence>
<dbReference type="Gene3D" id="3.40.50.1820">
    <property type="entry name" value="alpha/beta hydrolase"/>
    <property type="match status" value="1"/>
</dbReference>
<dbReference type="InterPro" id="IPR050300">
    <property type="entry name" value="GDXG_lipolytic_enzyme"/>
</dbReference>
<reference evidence="3 4" key="1">
    <citation type="submission" date="2022-11" db="EMBL/GenBank/DDBJ databases">
        <title>Minimal conservation of predation-associated metabolite biosynthetic gene clusters underscores biosynthetic potential of Myxococcota including descriptions for ten novel species: Archangium lansinium sp. nov., Myxococcus landrumus sp. nov., Nannocystis bai.</title>
        <authorList>
            <person name="Ahearne A."/>
            <person name="Stevens C."/>
            <person name="Dowd S."/>
        </authorList>
    </citation>
    <scope>NUCLEOTIDE SEQUENCE [LARGE SCALE GENOMIC DNA]</scope>
    <source>
        <strain evidence="3 4">RJM3</strain>
    </source>
</reference>
<dbReference type="Proteomes" id="UP001221411">
    <property type="component" value="Unassembled WGS sequence"/>
</dbReference>